<keyword evidence="1" id="KW-0732">Signal</keyword>
<feature type="chain" id="PRO_5011637397" evidence="1">
    <location>
        <begin position="21"/>
        <end position="62"/>
    </location>
</feature>
<protein>
    <submittedName>
        <fullName evidence="2">Uncharacterized protein</fullName>
    </submittedName>
</protein>
<feature type="signal peptide" evidence="1">
    <location>
        <begin position="1"/>
        <end position="20"/>
    </location>
</feature>
<dbReference type="OrthoDB" id="9960324at2"/>
<gene>
    <name evidence="2" type="ORF">SAMN03080617_03434</name>
</gene>
<name>A0A1G5Z9L4_9BACT</name>
<dbReference type="RefSeq" id="WP_092732589.1">
    <property type="nucleotide sequence ID" value="NZ_FMXE01000030.1"/>
</dbReference>
<reference evidence="3" key="1">
    <citation type="submission" date="2016-10" db="EMBL/GenBank/DDBJ databases">
        <authorList>
            <person name="Varghese N."/>
            <person name="Submissions S."/>
        </authorList>
    </citation>
    <scope>NUCLEOTIDE SEQUENCE [LARGE SCALE GENOMIC DNA]</scope>
    <source>
        <strain evidence="3">DSM 22703</strain>
    </source>
</reference>
<organism evidence="2 3">
    <name type="scientific">Algoriphagus alkaliphilus</name>
    <dbReference type="NCBI Taxonomy" id="279824"/>
    <lineage>
        <taxon>Bacteria</taxon>
        <taxon>Pseudomonadati</taxon>
        <taxon>Bacteroidota</taxon>
        <taxon>Cytophagia</taxon>
        <taxon>Cytophagales</taxon>
        <taxon>Cyclobacteriaceae</taxon>
        <taxon>Algoriphagus</taxon>
    </lineage>
</organism>
<evidence type="ECO:0000313" key="3">
    <source>
        <dbReference type="Proteomes" id="UP000198756"/>
    </source>
</evidence>
<dbReference type="EMBL" id="FMXE01000030">
    <property type="protein sequence ID" value="SDA91729.1"/>
    <property type="molecule type" value="Genomic_DNA"/>
</dbReference>
<keyword evidence="3" id="KW-1185">Reference proteome</keyword>
<dbReference type="AlphaFoldDB" id="A0A1G5Z9L4"/>
<accession>A0A1G5Z9L4</accession>
<dbReference type="STRING" id="279824.SAMN03080617_03434"/>
<evidence type="ECO:0000313" key="2">
    <source>
        <dbReference type="EMBL" id="SDA91729.1"/>
    </source>
</evidence>
<sequence>MKSRKFLTILFFAFSLQSPAQNLKALVGGTLIDGFGGTPIRNSVIIVEGEGIKVVLQVKKLS</sequence>
<proteinExistence type="predicted"/>
<dbReference type="Proteomes" id="UP000198756">
    <property type="component" value="Unassembled WGS sequence"/>
</dbReference>
<evidence type="ECO:0000256" key="1">
    <source>
        <dbReference type="SAM" id="SignalP"/>
    </source>
</evidence>